<keyword evidence="3" id="KW-1185">Reference proteome</keyword>
<proteinExistence type="predicted"/>
<dbReference type="AlphaFoldDB" id="A0A448ZBJ2"/>
<feature type="transmembrane region" description="Helical" evidence="1">
    <location>
        <begin position="43"/>
        <end position="60"/>
    </location>
</feature>
<name>A0A448ZBJ2_9STRA</name>
<feature type="transmembrane region" description="Helical" evidence="1">
    <location>
        <begin position="16"/>
        <end position="36"/>
    </location>
</feature>
<sequence>MASKEIYHNGLDIKSLAINLATLLLFFLPFAMYFYPEFKNEEMIAVAVGMVVAYFVPPIGSLRPHPYSDIPSNKPFAPRMTFTEHAIKQS</sequence>
<evidence type="ECO:0000313" key="2">
    <source>
        <dbReference type="EMBL" id="VEU39427.1"/>
    </source>
</evidence>
<keyword evidence="1" id="KW-0472">Membrane</keyword>
<dbReference type="EMBL" id="CAACVS010000223">
    <property type="protein sequence ID" value="VEU39427.1"/>
    <property type="molecule type" value="Genomic_DNA"/>
</dbReference>
<keyword evidence="1" id="KW-1133">Transmembrane helix</keyword>
<protein>
    <submittedName>
        <fullName evidence="2">Uncharacterized protein</fullName>
    </submittedName>
</protein>
<reference evidence="2 3" key="1">
    <citation type="submission" date="2019-01" db="EMBL/GenBank/DDBJ databases">
        <authorList>
            <person name="Ferrante I. M."/>
        </authorList>
    </citation>
    <scope>NUCLEOTIDE SEQUENCE [LARGE SCALE GENOMIC DNA]</scope>
    <source>
        <strain evidence="2 3">B856</strain>
    </source>
</reference>
<dbReference type="Proteomes" id="UP000291116">
    <property type="component" value="Unassembled WGS sequence"/>
</dbReference>
<gene>
    <name evidence="2" type="ORF">PSNMU_V1.4_AUG-EV-PASAV3_0062760</name>
</gene>
<organism evidence="2 3">
    <name type="scientific">Pseudo-nitzschia multistriata</name>
    <dbReference type="NCBI Taxonomy" id="183589"/>
    <lineage>
        <taxon>Eukaryota</taxon>
        <taxon>Sar</taxon>
        <taxon>Stramenopiles</taxon>
        <taxon>Ochrophyta</taxon>
        <taxon>Bacillariophyta</taxon>
        <taxon>Bacillariophyceae</taxon>
        <taxon>Bacillariophycidae</taxon>
        <taxon>Bacillariales</taxon>
        <taxon>Bacillariaceae</taxon>
        <taxon>Pseudo-nitzschia</taxon>
    </lineage>
</organism>
<evidence type="ECO:0000313" key="3">
    <source>
        <dbReference type="Proteomes" id="UP000291116"/>
    </source>
</evidence>
<keyword evidence="1" id="KW-0812">Transmembrane</keyword>
<evidence type="ECO:0000256" key="1">
    <source>
        <dbReference type="SAM" id="Phobius"/>
    </source>
</evidence>
<dbReference type="OrthoDB" id="44947at2759"/>
<accession>A0A448ZBJ2</accession>